<dbReference type="RefSeq" id="WP_058491025.1">
    <property type="nucleotide sequence ID" value="NZ_LOCK01000015.1"/>
</dbReference>
<feature type="domain" description="4Fe-4S ferredoxin-type" evidence="5">
    <location>
        <begin position="3"/>
        <end position="32"/>
    </location>
</feature>
<evidence type="ECO:0000313" key="7">
    <source>
        <dbReference type="Proteomes" id="UP000054623"/>
    </source>
</evidence>
<dbReference type="PROSITE" id="PS00198">
    <property type="entry name" value="4FE4S_FER_1"/>
    <property type="match status" value="1"/>
</dbReference>
<dbReference type="PROSITE" id="PS51379">
    <property type="entry name" value="4FE4S_FER_2"/>
    <property type="match status" value="3"/>
</dbReference>
<gene>
    <name evidence="6" type="ORF">AT727_19740</name>
</gene>
<dbReference type="InterPro" id="IPR050954">
    <property type="entry name" value="ET_IronSulfur_Cluster-Binding"/>
</dbReference>
<dbReference type="GO" id="GO:0051539">
    <property type="term" value="F:4 iron, 4 sulfur cluster binding"/>
    <property type="evidence" value="ECO:0007669"/>
    <property type="project" value="UniProtKB-KW"/>
</dbReference>
<dbReference type="PANTHER" id="PTHR43177:SF3">
    <property type="entry name" value="PROTEIN NRFC HOMOLOG"/>
    <property type="match status" value="1"/>
</dbReference>
<dbReference type="SUPFAM" id="SSF54862">
    <property type="entry name" value="4Fe-4S ferredoxins"/>
    <property type="match status" value="1"/>
</dbReference>
<dbReference type="OrthoDB" id="9810688at2"/>
<comment type="caution">
    <text evidence="6">The sequence shown here is derived from an EMBL/GenBank/DDBJ whole genome shotgun (WGS) entry which is preliminary data.</text>
</comment>
<name>A0A0W1JKY8_DESHA</name>
<dbReference type="CDD" id="cd10551">
    <property type="entry name" value="PsrB"/>
    <property type="match status" value="1"/>
</dbReference>
<dbReference type="Pfam" id="PF12797">
    <property type="entry name" value="Fer4_2"/>
    <property type="match status" value="1"/>
</dbReference>
<dbReference type="InterPro" id="IPR017900">
    <property type="entry name" value="4Fe4S_Fe_S_CS"/>
</dbReference>
<proteinExistence type="predicted"/>
<dbReference type="Proteomes" id="UP000054623">
    <property type="component" value="Unassembled WGS sequence"/>
</dbReference>
<evidence type="ECO:0000256" key="3">
    <source>
        <dbReference type="ARBA" id="ARBA00023004"/>
    </source>
</evidence>
<keyword evidence="3" id="KW-0408">Iron</keyword>
<dbReference type="AlphaFoldDB" id="A0A0W1JKY8"/>
<accession>A0A0W1JKY8</accession>
<dbReference type="GO" id="GO:0046872">
    <property type="term" value="F:metal ion binding"/>
    <property type="evidence" value="ECO:0007669"/>
    <property type="project" value="UniProtKB-KW"/>
</dbReference>
<evidence type="ECO:0000259" key="5">
    <source>
        <dbReference type="PROSITE" id="PS51379"/>
    </source>
</evidence>
<keyword evidence="4" id="KW-0411">Iron-sulfur</keyword>
<keyword evidence="1" id="KW-0004">4Fe-4S</keyword>
<dbReference type="InterPro" id="IPR054822">
    <property type="entry name" value="DsrO-like"/>
</dbReference>
<feature type="domain" description="4Fe-4S ferredoxin-type" evidence="5">
    <location>
        <begin position="55"/>
        <end position="86"/>
    </location>
</feature>
<dbReference type="InterPro" id="IPR017896">
    <property type="entry name" value="4Fe4S_Fe-S-bd"/>
</dbReference>
<dbReference type="Gene3D" id="3.30.70.20">
    <property type="match status" value="2"/>
</dbReference>
<protein>
    <submittedName>
        <fullName evidence="6">4Fe-4S ferredoxin</fullName>
    </submittedName>
</protein>
<dbReference type="EMBL" id="LOCK01000015">
    <property type="protein sequence ID" value="KTE92420.1"/>
    <property type="molecule type" value="Genomic_DNA"/>
</dbReference>
<keyword evidence="2" id="KW-0479">Metal-binding</keyword>
<dbReference type="NCBIfam" id="NF045797">
    <property type="entry name" value="DsrO"/>
    <property type="match status" value="1"/>
</dbReference>
<feature type="domain" description="4Fe-4S ferredoxin-type" evidence="5">
    <location>
        <begin position="88"/>
        <end position="117"/>
    </location>
</feature>
<reference evidence="6 7" key="1">
    <citation type="submission" date="2015-12" db="EMBL/GenBank/DDBJ databases">
        <title>Draft Genome Sequence of Desulfitobacterium hafniense Strain DH, a Sulfate-reducing Bacterium Isolated from Paddy Soils.</title>
        <authorList>
            <person name="Bao P."/>
            <person name="Zhang X."/>
            <person name="Li G."/>
        </authorList>
    </citation>
    <scope>NUCLEOTIDE SEQUENCE [LARGE SCALE GENOMIC DNA]</scope>
    <source>
        <strain evidence="6 7">DH</strain>
    </source>
</reference>
<evidence type="ECO:0000256" key="1">
    <source>
        <dbReference type="ARBA" id="ARBA00022485"/>
    </source>
</evidence>
<evidence type="ECO:0000256" key="4">
    <source>
        <dbReference type="ARBA" id="ARBA00023014"/>
    </source>
</evidence>
<organism evidence="6 7">
    <name type="scientific">Desulfitobacterium hafniense</name>
    <name type="common">Desulfitobacterium frappieri</name>
    <dbReference type="NCBI Taxonomy" id="49338"/>
    <lineage>
        <taxon>Bacteria</taxon>
        <taxon>Bacillati</taxon>
        <taxon>Bacillota</taxon>
        <taxon>Clostridia</taxon>
        <taxon>Eubacteriales</taxon>
        <taxon>Desulfitobacteriaceae</taxon>
        <taxon>Desulfitobacterium</taxon>
    </lineage>
</organism>
<dbReference type="Pfam" id="PF13247">
    <property type="entry name" value="Fer4_11"/>
    <property type="match status" value="2"/>
</dbReference>
<evidence type="ECO:0000313" key="6">
    <source>
        <dbReference type="EMBL" id="KTE92420.1"/>
    </source>
</evidence>
<sequence length="205" mass="23329">MRYGMAIDLNRCMGCHTCAMACKTENNQPDGLWWNWVMTVGGEEMDTPAGKYPNLKMQFLPMNCQHCENPPCIKACPVGATYKRAEDGLVIQDYDKCIGCRYCMVACPYGARRFNWKKPQYELDFPAGNPDVQPHQYNTVEKCTFCVHRLAKGLKPACIDVCPARARFWGDLDDPESDVNKALRGRTHVKLLEEKGTRPSVYYLT</sequence>
<dbReference type="PANTHER" id="PTHR43177">
    <property type="entry name" value="PROTEIN NRFC"/>
    <property type="match status" value="1"/>
</dbReference>
<evidence type="ECO:0000256" key="2">
    <source>
        <dbReference type="ARBA" id="ARBA00022723"/>
    </source>
</evidence>